<dbReference type="AlphaFoldDB" id="T5LQ07"/>
<name>T5LQ07_9HELI</name>
<organism evidence="1 2">
    <name type="scientific">Helicobacter bilis ATCC 43879</name>
    <dbReference type="NCBI Taxonomy" id="613026"/>
    <lineage>
        <taxon>Bacteria</taxon>
        <taxon>Pseudomonadati</taxon>
        <taxon>Campylobacterota</taxon>
        <taxon>Epsilonproteobacteria</taxon>
        <taxon>Campylobacterales</taxon>
        <taxon>Helicobacteraceae</taxon>
        <taxon>Helicobacter</taxon>
    </lineage>
</organism>
<keyword evidence="2" id="KW-1185">Reference proteome</keyword>
<dbReference type="EMBL" id="ACDN02000021">
    <property type="protein sequence ID" value="EQM94757.1"/>
    <property type="molecule type" value="Genomic_DNA"/>
</dbReference>
<dbReference type="HOGENOM" id="CLU_201774_0_0_7"/>
<sequence>MYVLCVCKGLNVLLCSALSMQTKLTKQSNIKLYMQQSKALIYMQRLIKAMQRLIMKMKLYNIAKG</sequence>
<gene>
    <name evidence="1" type="ORF">HRAG_02431</name>
</gene>
<evidence type="ECO:0000313" key="2">
    <source>
        <dbReference type="Proteomes" id="UP000005085"/>
    </source>
</evidence>
<dbReference type="RefSeq" id="WP_020995605.1">
    <property type="nucleotide sequence ID" value="NZ_KI392035.1"/>
</dbReference>
<proteinExistence type="predicted"/>
<comment type="caution">
    <text evidence="1">The sequence shown here is derived from an EMBL/GenBank/DDBJ whole genome shotgun (WGS) entry which is preliminary data.</text>
</comment>
<protein>
    <submittedName>
        <fullName evidence="1">Uncharacterized protein</fullName>
    </submittedName>
</protein>
<accession>T5LQ07</accession>
<dbReference type="Proteomes" id="UP000005085">
    <property type="component" value="Unassembled WGS sequence"/>
</dbReference>
<evidence type="ECO:0000313" key="1">
    <source>
        <dbReference type="EMBL" id="EQM94757.1"/>
    </source>
</evidence>
<reference evidence="1 2" key="1">
    <citation type="journal article" date="2014" name="Genome Announc.">
        <title>Draft genome sequences of six enterohepatic helicobacter species isolated from humans and one from rhesus macaques.</title>
        <authorList>
            <person name="Shen Z."/>
            <person name="Sheh A."/>
            <person name="Young S.K."/>
            <person name="Abouelliel A."/>
            <person name="Ward D.V."/>
            <person name="Earl A.M."/>
            <person name="Fox J.G."/>
        </authorList>
    </citation>
    <scope>NUCLEOTIDE SEQUENCE [LARGE SCALE GENOMIC DNA]</scope>
    <source>
        <strain evidence="1 2">ATCC 43879</strain>
    </source>
</reference>